<dbReference type="AlphaFoldDB" id="A0A0J9ECI0"/>
<evidence type="ECO:0000313" key="7">
    <source>
        <dbReference type="Proteomes" id="UP000037178"/>
    </source>
</evidence>
<evidence type="ECO:0000313" key="6">
    <source>
        <dbReference type="EMBL" id="KMW60455.1"/>
    </source>
</evidence>
<protein>
    <submittedName>
        <fullName evidence="6">Transcriptional regulator, TetR family</fullName>
    </submittedName>
</protein>
<dbReference type="Gene3D" id="1.10.357.10">
    <property type="entry name" value="Tetracycline Repressor, domain 2"/>
    <property type="match status" value="1"/>
</dbReference>
<dbReference type="SUPFAM" id="SSF48498">
    <property type="entry name" value="Tetracyclin repressor-like, C-terminal domain"/>
    <property type="match status" value="1"/>
</dbReference>
<dbReference type="InterPro" id="IPR001647">
    <property type="entry name" value="HTH_TetR"/>
</dbReference>
<dbReference type="InterPro" id="IPR050109">
    <property type="entry name" value="HTH-type_TetR-like_transc_reg"/>
</dbReference>
<dbReference type="Pfam" id="PF00440">
    <property type="entry name" value="TetR_N"/>
    <property type="match status" value="1"/>
</dbReference>
<dbReference type="PANTHER" id="PTHR30055:SF234">
    <property type="entry name" value="HTH-TYPE TRANSCRIPTIONAL REGULATOR BETI"/>
    <property type="match status" value="1"/>
</dbReference>
<evidence type="ECO:0000259" key="5">
    <source>
        <dbReference type="PROSITE" id="PS50977"/>
    </source>
</evidence>
<gene>
    <name evidence="6" type="ORF">AIOL_000611</name>
</gene>
<reference evidence="6 7" key="1">
    <citation type="submission" date="2015-06" db="EMBL/GenBank/DDBJ databases">
        <title>Draft genome sequence of an Alphaproteobacteria species associated to the Mediterranean sponge Oscarella lobularis.</title>
        <authorList>
            <person name="Jourda C."/>
            <person name="Santini S."/>
            <person name="Claverie J.-M."/>
        </authorList>
    </citation>
    <scope>NUCLEOTIDE SEQUENCE [LARGE SCALE GENOMIC DNA]</scope>
    <source>
        <strain evidence="6">IGS</strain>
    </source>
</reference>
<name>A0A0J9ECI0_9RHOB</name>
<dbReference type="Proteomes" id="UP000037178">
    <property type="component" value="Unassembled WGS sequence"/>
</dbReference>
<dbReference type="STRING" id="1675527.AIOL_000611"/>
<sequence length="209" mass="22792">MTQDAKPKRGRPVLTAEQHAQTRARIAEAALRLFLEEGFHSVSMRRLGKEVGLTPMALYRYYDSKLGILASLWGHVLGLAFQRVAQAADPEQAPRDRLLAISQAYVGYWLDNVDHYGLVFMSAGVSNADVKGFVAQPEVLARFQVFFDMVARSRGLPAEAEGVKRATDGLLSHLHGITHSSITMQGYPWTDAGTLVRDAVDAAAEGPGA</sequence>
<dbReference type="PANTHER" id="PTHR30055">
    <property type="entry name" value="HTH-TYPE TRANSCRIPTIONAL REGULATOR RUTR"/>
    <property type="match status" value="1"/>
</dbReference>
<dbReference type="InterPro" id="IPR036271">
    <property type="entry name" value="Tet_transcr_reg_TetR-rel_C_sf"/>
</dbReference>
<evidence type="ECO:0000256" key="2">
    <source>
        <dbReference type="ARBA" id="ARBA00023125"/>
    </source>
</evidence>
<dbReference type="PROSITE" id="PS50977">
    <property type="entry name" value="HTH_TETR_2"/>
    <property type="match status" value="1"/>
</dbReference>
<proteinExistence type="predicted"/>
<dbReference type="PATRIC" id="fig|1675527.3.peg.668"/>
<dbReference type="SUPFAM" id="SSF46689">
    <property type="entry name" value="Homeodomain-like"/>
    <property type="match status" value="1"/>
</dbReference>
<dbReference type="GO" id="GO:0000976">
    <property type="term" value="F:transcription cis-regulatory region binding"/>
    <property type="evidence" value="ECO:0007669"/>
    <property type="project" value="TreeGrafter"/>
</dbReference>
<dbReference type="PRINTS" id="PR00455">
    <property type="entry name" value="HTHTETR"/>
</dbReference>
<feature type="domain" description="HTH tetR-type" evidence="5">
    <location>
        <begin position="20"/>
        <end position="80"/>
    </location>
</feature>
<dbReference type="EMBL" id="LFTY01000001">
    <property type="protein sequence ID" value="KMW60455.1"/>
    <property type="molecule type" value="Genomic_DNA"/>
</dbReference>
<keyword evidence="7" id="KW-1185">Reference proteome</keyword>
<accession>A0A0J9ECI0</accession>
<organism evidence="6 7">
    <name type="scientific">Candidatus Rhodobacter oscarellae</name>
    <dbReference type="NCBI Taxonomy" id="1675527"/>
    <lineage>
        <taxon>Bacteria</taxon>
        <taxon>Pseudomonadati</taxon>
        <taxon>Pseudomonadota</taxon>
        <taxon>Alphaproteobacteria</taxon>
        <taxon>Rhodobacterales</taxon>
        <taxon>Rhodobacter group</taxon>
        <taxon>Rhodobacter</taxon>
    </lineage>
</organism>
<dbReference type="OrthoDB" id="9816431at2"/>
<evidence type="ECO:0000256" key="3">
    <source>
        <dbReference type="ARBA" id="ARBA00023163"/>
    </source>
</evidence>
<feature type="DNA-binding region" description="H-T-H motif" evidence="4">
    <location>
        <begin position="43"/>
        <end position="62"/>
    </location>
</feature>
<dbReference type="GO" id="GO:0003700">
    <property type="term" value="F:DNA-binding transcription factor activity"/>
    <property type="evidence" value="ECO:0007669"/>
    <property type="project" value="TreeGrafter"/>
</dbReference>
<keyword evidence="2 4" id="KW-0238">DNA-binding</keyword>
<evidence type="ECO:0000256" key="4">
    <source>
        <dbReference type="PROSITE-ProRule" id="PRU00335"/>
    </source>
</evidence>
<keyword evidence="1" id="KW-0805">Transcription regulation</keyword>
<evidence type="ECO:0000256" key="1">
    <source>
        <dbReference type="ARBA" id="ARBA00023015"/>
    </source>
</evidence>
<keyword evidence="3" id="KW-0804">Transcription</keyword>
<comment type="caution">
    <text evidence="6">The sequence shown here is derived from an EMBL/GenBank/DDBJ whole genome shotgun (WGS) entry which is preliminary data.</text>
</comment>
<dbReference type="InterPro" id="IPR009057">
    <property type="entry name" value="Homeodomain-like_sf"/>
</dbReference>
<dbReference type="RefSeq" id="WP_049641534.1">
    <property type="nucleotide sequence ID" value="NZ_LFTY01000001.1"/>
</dbReference>